<dbReference type="Pfam" id="PF13568">
    <property type="entry name" value="OMP_b-brl_2"/>
    <property type="match status" value="1"/>
</dbReference>
<feature type="chain" id="PRO_5012277749" evidence="1">
    <location>
        <begin position="21"/>
        <end position="221"/>
    </location>
</feature>
<keyword evidence="1" id="KW-0732">Signal</keyword>
<dbReference type="InterPro" id="IPR025665">
    <property type="entry name" value="Beta-barrel_OMP_2"/>
</dbReference>
<protein>
    <submittedName>
        <fullName evidence="3">Outer membrane protein beta-barrel domain-containing protein</fullName>
    </submittedName>
</protein>
<dbReference type="STRING" id="1317125.SAMN05444128_3827"/>
<evidence type="ECO:0000259" key="2">
    <source>
        <dbReference type="Pfam" id="PF13568"/>
    </source>
</evidence>
<evidence type="ECO:0000313" key="3">
    <source>
        <dbReference type="EMBL" id="SIT94949.1"/>
    </source>
</evidence>
<gene>
    <name evidence="3" type="ORF">SAMN05444128_3827</name>
</gene>
<accession>A0A1R3XSV3</accession>
<dbReference type="Proteomes" id="UP000187181">
    <property type="component" value="Unassembled WGS sequence"/>
</dbReference>
<dbReference type="AlphaFoldDB" id="A0A1R3XSV3"/>
<organism evidence="3 4">
    <name type="scientific">Pontibacter indicus</name>
    <dbReference type="NCBI Taxonomy" id="1317125"/>
    <lineage>
        <taxon>Bacteria</taxon>
        <taxon>Pseudomonadati</taxon>
        <taxon>Bacteroidota</taxon>
        <taxon>Cytophagia</taxon>
        <taxon>Cytophagales</taxon>
        <taxon>Hymenobacteraceae</taxon>
        <taxon>Pontibacter</taxon>
    </lineage>
</organism>
<name>A0A1R3XSV3_9BACT</name>
<dbReference type="RefSeq" id="WP_244554779.1">
    <property type="nucleotide sequence ID" value="NZ_FTPP01000005.1"/>
</dbReference>
<sequence length="221" mass="24219">MKKLVFMFVFAVATAFGAQAQNASFGIRGGANISNLSGDLRDEDRFENKVGFHAGIMANFGIVDNFFSIQPELLYSVKGFKNEDSEFTLLGQNWRREGKVNYNYIDLPVLARIKAGPLYFEAGPQASYLVSVNNETKSYLNGQLQNTTRDENSKDGLKEFEVGYAAGIGFTSANNAISFGVRYNGAISDFVKEDVNFGGDLANARHSTFMVTVGLALPTSR</sequence>
<keyword evidence="4" id="KW-1185">Reference proteome</keyword>
<evidence type="ECO:0000313" key="4">
    <source>
        <dbReference type="Proteomes" id="UP000187181"/>
    </source>
</evidence>
<proteinExistence type="predicted"/>
<reference evidence="4" key="1">
    <citation type="submission" date="2017-01" db="EMBL/GenBank/DDBJ databases">
        <authorList>
            <person name="Varghese N."/>
            <person name="Submissions S."/>
        </authorList>
    </citation>
    <scope>NUCLEOTIDE SEQUENCE [LARGE SCALE GENOMIC DNA]</scope>
    <source>
        <strain evidence="4">LP100</strain>
    </source>
</reference>
<feature type="domain" description="Outer membrane protein beta-barrel" evidence="2">
    <location>
        <begin position="19"/>
        <end position="190"/>
    </location>
</feature>
<feature type="signal peptide" evidence="1">
    <location>
        <begin position="1"/>
        <end position="20"/>
    </location>
</feature>
<evidence type="ECO:0000256" key="1">
    <source>
        <dbReference type="SAM" id="SignalP"/>
    </source>
</evidence>
<dbReference type="EMBL" id="FTPP01000005">
    <property type="protein sequence ID" value="SIT94949.1"/>
    <property type="molecule type" value="Genomic_DNA"/>
</dbReference>